<sequence>MLPRQGSLKTNTHPEPVTPPRSSSLTQTSPVSSSTPSLLTRRRSSRSFSSEGSSTPSAASISGTDSVVFAEGHECESDEIGSPHDFDVLSEDILSDADDAQVVPAADHTPENPFAFAEPPSSWGLSMRRRHGPTHMKGVSFLSFGSGDSSTGFSPIQSPVQSYFPAVQVSAPPARPVQTAAYTPPVEASTPGPYLEVPGAPPLARSASAGTVSGAKKAAGTMRRLLRSLSGVARRRT</sequence>
<keyword evidence="3" id="KW-1185">Reference proteome</keyword>
<organism evidence="2 3">
    <name type="scientific">Mycena albidolilacea</name>
    <dbReference type="NCBI Taxonomy" id="1033008"/>
    <lineage>
        <taxon>Eukaryota</taxon>
        <taxon>Fungi</taxon>
        <taxon>Dikarya</taxon>
        <taxon>Basidiomycota</taxon>
        <taxon>Agaricomycotina</taxon>
        <taxon>Agaricomycetes</taxon>
        <taxon>Agaricomycetidae</taxon>
        <taxon>Agaricales</taxon>
        <taxon>Marasmiineae</taxon>
        <taxon>Mycenaceae</taxon>
        <taxon>Mycena</taxon>
    </lineage>
</organism>
<evidence type="ECO:0000313" key="2">
    <source>
        <dbReference type="EMBL" id="KAJ7312358.1"/>
    </source>
</evidence>
<protein>
    <submittedName>
        <fullName evidence="2">Uncharacterized protein</fullName>
    </submittedName>
</protein>
<accession>A0AAD7ECC4</accession>
<proteinExistence type="predicted"/>
<feature type="compositionally biased region" description="Low complexity" evidence="1">
    <location>
        <begin position="46"/>
        <end position="62"/>
    </location>
</feature>
<name>A0AAD7ECC4_9AGAR</name>
<dbReference type="Proteomes" id="UP001218218">
    <property type="component" value="Unassembled WGS sequence"/>
</dbReference>
<reference evidence="2" key="1">
    <citation type="submission" date="2023-03" db="EMBL/GenBank/DDBJ databases">
        <title>Massive genome expansion in bonnet fungi (Mycena s.s.) driven by repeated elements and novel gene families across ecological guilds.</title>
        <authorList>
            <consortium name="Lawrence Berkeley National Laboratory"/>
            <person name="Harder C.B."/>
            <person name="Miyauchi S."/>
            <person name="Viragh M."/>
            <person name="Kuo A."/>
            <person name="Thoen E."/>
            <person name="Andreopoulos B."/>
            <person name="Lu D."/>
            <person name="Skrede I."/>
            <person name="Drula E."/>
            <person name="Henrissat B."/>
            <person name="Morin E."/>
            <person name="Kohler A."/>
            <person name="Barry K."/>
            <person name="LaButti K."/>
            <person name="Morin E."/>
            <person name="Salamov A."/>
            <person name="Lipzen A."/>
            <person name="Mereny Z."/>
            <person name="Hegedus B."/>
            <person name="Baldrian P."/>
            <person name="Stursova M."/>
            <person name="Weitz H."/>
            <person name="Taylor A."/>
            <person name="Grigoriev I.V."/>
            <person name="Nagy L.G."/>
            <person name="Martin F."/>
            <person name="Kauserud H."/>
        </authorList>
    </citation>
    <scope>NUCLEOTIDE SEQUENCE</scope>
    <source>
        <strain evidence="2">CBHHK002</strain>
    </source>
</reference>
<comment type="caution">
    <text evidence="2">The sequence shown here is derived from an EMBL/GenBank/DDBJ whole genome shotgun (WGS) entry which is preliminary data.</text>
</comment>
<dbReference type="AlphaFoldDB" id="A0AAD7ECC4"/>
<feature type="compositionally biased region" description="Basic and acidic residues" evidence="1">
    <location>
        <begin position="71"/>
        <end position="84"/>
    </location>
</feature>
<evidence type="ECO:0000256" key="1">
    <source>
        <dbReference type="SAM" id="MobiDB-lite"/>
    </source>
</evidence>
<evidence type="ECO:0000313" key="3">
    <source>
        <dbReference type="Proteomes" id="UP001218218"/>
    </source>
</evidence>
<feature type="region of interest" description="Disordered" evidence="1">
    <location>
        <begin position="1"/>
        <end position="84"/>
    </location>
</feature>
<feature type="region of interest" description="Disordered" evidence="1">
    <location>
        <begin position="197"/>
        <end position="219"/>
    </location>
</feature>
<gene>
    <name evidence="2" type="ORF">DFH08DRAFT_896837</name>
</gene>
<dbReference type="EMBL" id="JARIHO010000072">
    <property type="protein sequence ID" value="KAJ7312358.1"/>
    <property type="molecule type" value="Genomic_DNA"/>
</dbReference>
<feature type="compositionally biased region" description="Low complexity" evidence="1">
    <location>
        <begin position="21"/>
        <end position="39"/>
    </location>
</feature>